<dbReference type="GO" id="GO:0042910">
    <property type="term" value="F:xenobiotic transmembrane transporter activity"/>
    <property type="evidence" value="ECO:0007669"/>
    <property type="project" value="TreeGrafter"/>
</dbReference>
<evidence type="ECO:0000313" key="9">
    <source>
        <dbReference type="EMBL" id="SPS04605.1"/>
    </source>
</evidence>
<evidence type="ECO:0000256" key="1">
    <source>
        <dbReference type="ARBA" id="ARBA00004651"/>
    </source>
</evidence>
<dbReference type="PANTHER" id="PTHR32063:SF19">
    <property type="entry name" value="CATION EFFLUX SYSTEM PROTEIN CUSA"/>
    <property type="match status" value="1"/>
</dbReference>
<dbReference type="Gene3D" id="3.30.70.1320">
    <property type="entry name" value="Multidrug efflux transporter AcrB pore domain like"/>
    <property type="match status" value="1"/>
</dbReference>
<comment type="similarity">
    <text evidence="2">Belongs to the resistance-nodulation-cell division (RND) (TC 2.A.6) family.</text>
</comment>
<dbReference type="Pfam" id="PF00873">
    <property type="entry name" value="ACR_tran"/>
    <property type="match status" value="1"/>
</dbReference>
<dbReference type="Gene3D" id="3.30.70.1440">
    <property type="entry name" value="Multidrug efflux transporter AcrB pore domain"/>
    <property type="match status" value="1"/>
</dbReference>
<evidence type="ECO:0000256" key="3">
    <source>
        <dbReference type="ARBA" id="ARBA00022448"/>
    </source>
</evidence>
<organism evidence="9">
    <name type="scientific">Candidatus Nitrotoga fabula</name>
    <dbReference type="NCBI Taxonomy" id="2182327"/>
    <lineage>
        <taxon>Bacteria</taxon>
        <taxon>Pseudomonadati</taxon>
        <taxon>Pseudomonadota</taxon>
        <taxon>Betaproteobacteria</taxon>
        <taxon>Nitrosomonadales</taxon>
        <taxon>Gallionellaceae</taxon>
        <taxon>Candidatus Nitrotoga</taxon>
    </lineage>
</organism>
<feature type="transmembrane region" description="Helical" evidence="8">
    <location>
        <begin position="916"/>
        <end position="940"/>
    </location>
</feature>
<feature type="transmembrane region" description="Helical" evidence="8">
    <location>
        <begin position="975"/>
        <end position="996"/>
    </location>
</feature>
<dbReference type="GO" id="GO:0008324">
    <property type="term" value="F:monoatomic cation transmembrane transporter activity"/>
    <property type="evidence" value="ECO:0007669"/>
    <property type="project" value="InterPro"/>
</dbReference>
<evidence type="ECO:0000256" key="6">
    <source>
        <dbReference type="ARBA" id="ARBA00022989"/>
    </source>
</evidence>
<dbReference type="SUPFAM" id="SSF82714">
    <property type="entry name" value="Multidrug efflux transporter AcrB TolC docking domain, DN and DC subdomains"/>
    <property type="match status" value="2"/>
</dbReference>
<dbReference type="Gene3D" id="1.20.1640.10">
    <property type="entry name" value="Multidrug efflux transporter AcrB transmembrane domain"/>
    <property type="match status" value="2"/>
</dbReference>
<name>A0A2X0SI69_9PROT</name>
<evidence type="ECO:0000256" key="5">
    <source>
        <dbReference type="ARBA" id="ARBA00022692"/>
    </source>
</evidence>
<keyword evidence="7 8" id="KW-0472">Membrane</keyword>
<dbReference type="InterPro" id="IPR004763">
    <property type="entry name" value="CusA-like"/>
</dbReference>
<comment type="subcellular location">
    <subcellularLocation>
        <location evidence="1">Cell membrane</location>
        <topology evidence="1">Multi-pass membrane protein</topology>
    </subcellularLocation>
</comment>
<evidence type="ECO:0000256" key="8">
    <source>
        <dbReference type="SAM" id="Phobius"/>
    </source>
</evidence>
<evidence type="ECO:0000256" key="2">
    <source>
        <dbReference type="ARBA" id="ARBA00010942"/>
    </source>
</evidence>
<keyword evidence="4" id="KW-1003">Cell membrane</keyword>
<protein>
    <submittedName>
        <fullName evidence="9">Cation efflux system protein CusA</fullName>
    </submittedName>
</protein>
<keyword evidence="3" id="KW-0813">Transport</keyword>
<feature type="transmembrane region" description="Helical" evidence="8">
    <location>
        <begin position="530"/>
        <end position="546"/>
    </location>
</feature>
<dbReference type="PRINTS" id="PR00702">
    <property type="entry name" value="ACRIFLAVINRP"/>
</dbReference>
<dbReference type="GO" id="GO:0005886">
    <property type="term" value="C:plasma membrane"/>
    <property type="evidence" value="ECO:0007669"/>
    <property type="project" value="UniProtKB-SubCell"/>
</dbReference>
<dbReference type="SUPFAM" id="SSF82693">
    <property type="entry name" value="Multidrug efflux transporter AcrB pore domain, PN1, PN2, PC1 and PC2 subdomains"/>
    <property type="match status" value="2"/>
</dbReference>
<dbReference type="Gene3D" id="3.30.70.1430">
    <property type="entry name" value="Multidrug efflux transporter AcrB pore domain"/>
    <property type="match status" value="2"/>
</dbReference>
<feature type="transmembrane region" description="Helical" evidence="8">
    <location>
        <begin position="866"/>
        <end position="883"/>
    </location>
</feature>
<keyword evidence="5 8" id="KW-0812">Transmembrane</keyword>
<evidence type="ECO:0000256" key="7">
    <source>
        <dbReference type="ARBA" id="ARBA00023136"/>
    </source>
</evidence>
<feature type="transmembrane region" description="Helical" evidence="8">
    <location>
        <begin position="441"/>
        <end position="461"/>
    </location>
</feature>
<gene>
    <name evidence="9" type="primary">cusA</name>
    <name evidence="9" type="ORF">NITFAB_0194</name>
</gene>
<reference evidence="9" key="1">
    <citation type="submission" date="2018-05" db="EMBL/GenBank/DDBJ databases">
        <authorList>
            <person name="Lanie J.A."/>
            <person name="Ng W.-L."/>
            <person name="Kazmierczak K.M."/>
            <person name="Andrzejewski T.M."/>
            <person name="Davidsen T.M."/>
            <person name="Wayne K.J."/>
            <person name="Tettelin H."/>
            <person name="Glass J.I."/>
            <person name="Rusch D."/>
            <person name="Podicherti R."/>
            <person name="Tsui H.-C.T."/>
            <person name="Winkler M.E."/>
        </authorList>
    </citation>
    <scope>NUCLEOTIDE SEQUENCE</scope>
    <source>
        <strain evidence="9">KNB</strain>
    </source>
</reference>
<feature type="transmembrane region" description="Helical" evidence="8">
    <location>
        <begin position="476"/>
        <end position="497"/>
    </location>
</feature>
<feature type="transmembrane region" description="Helical" evidence="8">
    <location>
        <begin position="365"/>
        <end position="384"/>
    </location>
</feature>
<accession>A0A2X0SI69</accession>
<dbReference type="Gene3D" id="3.30.2090.10">
    <property type="entry name" value="Multidrug efflux transporter AcrB TolC docking domain, DN and DC subdomains"/>
    <property type="match status" value="2"/>
</dbReference>
<dbReference type="AlphaFoldDB" id="A0A2X0SI69"/>
<dbReference type="PANTHER" id="PTHR32063">
    <property type="match status" value="1"/>
</dbReference>
<feature type="transmembrane region" description="Helical" evidence="8">
    <location>
        <begin position="1002"/>
        <end position="1028"/>
    </location>
</feature>
<dbReference type="EMBL" id="LS423452">
    <property type="protein sequence ID" value="SPS04605.1"/>
    <property type="molecule type" value="Genomic_DNA"/>
</dbReference>
<dbReference type="NCBIfam" id="TIGR00914">
    <property type="entry name" value="2A0601"/>
    <property type="match status" value="1"/>
</dbReference>
<dbReference type="SUPFAM" id="SSF82866">
    <property type="entry name" value="Multidrug efflux transporter AcrB transmembrane domain"/>
    <property type="match status" value="2"/>
</dbReference>
<sequence length="1036" mass="113612">MISRIISWSLRNHLLVVLLAVLISAWGIYSLRHTSLDAIPDLSDVQVIIKTSYPGQSPQAVEDQVTYPLTSALLSVPGSTAVRGFSMFGESFIYIIFKDGTDPYWARTRVLEYLSQMSGKLPAGVSPALGPDASGVGWIFEYALTDRHHRYDPDQLRALQDFFLKYELQSLPGVAEVASVGGMVRQYQIEVNPDRLAAYRLTLDQIAQAVRDSNLSGGGSVVEMGRAEYMIRASGYLKTLEDFRQIPLGTDVRGIPVRLQDVAHIQTGPEGRRGVADLDGEGEVVGGIVVMRYGNNALETIERVKSRLQELKSGLPQGVELVVTYDRSGLIERAVSTLREKLIEESLAVSLVCLLFLFHLRSSLVAVVTLPIGILAAFIIMQQQGVSANIMSLGGIAIAIGAMVDAAIVMIENMHKHLERAGSNPDYWCVVKESSQEVGPALFFSLLVITISFLPVLTLGGQEGRLFAPLAYTKTYAMAASAFLAISLTPVLMAYFIRGRIRPEQHNPLNRILQALYRPVLLAALGRRKLTVFVTLLLLITVSWPLQKLGNEFMPPLYEGDLLYMPTTLPGLSVDEAVNILQITDRLIKELPEVERVFGKAGRAETATDPAPLSMLETTILLKPRDQWPPGETVEQLIHKLDEQVRLPGLTNSWGYPIRTRIDMLATGIRTPLGIKVSGPDLAGIAQLTQEIAVAVKSVPGTRNVFAERTTGGRYLDIDINRAQAARYGITVADVQRLVQGAIGGENIGTVVDGRERFQINLRYPRALRDSLQALAAIRIALPSGAQVPLGELAHLHFSEGASEIKSENARLTAYVYIDISDRDLGGYVDEARQVLEKSVKLQPGYSMAWSGQYVNLQHAKERMQWVIPLTLMLAVLLLYLHFRHFGKVLLVLLCLPFSLIGGFWLVYALGYNFSVAVAVGFIALAGVAAEFGVVMLLYLDSAIEDLRAAGRLNNRKDLHNAIIQGALMRIRPKMMTVSVIVAGLLPVMFSQGAGAEVMKRIAAPLVGGMLTAPLLSLIVVPVLYSWWQGRNLAEN</sequence>
<dbReference type="InterPro" id="IPR027463">
    <property type="entry name" value="AcrB_DN_DC_subdom"/>
</dbReference>
<evidence type="ECO:0000256" key="4">
    <source>
        <dbReference type="ARBA" id="ARBA00022475"/>
    </source>
</evidence>
<feature type="transmembrane region" description="Helical" evidence="8">
    <location>
        <begin position="390"/>
        <end position="411"/>
    </location>
</feature>
<dbReference type="InterPro" id="IPR001036">
    <property type="entry name" value="Acrflvin-R"/>
</dbReference>
<proteinExistence type="inferred from homology"/>
<keyword evidence="6 8" id="KW-1133">Transmembrane helix</keyword>
<feature type="transmembrane region" description="Helical" evidence="8">
    <location>
        <begin position="890"/>
        <end position="910"/>
    </location>
</feature>